<dbReference type="InterPro" id="IPR036188">
    <property type="entry name" value="FAD/NAD-bd_sf"/>
</dbReference>
<organism evidence="1 2">
    <name type="scientific">Cylindrobasidium torrendii FP15055 ss-10</name>
    <dbReference type="NCBI Taxonomy" id="1314674"/>
    <lineage>
        <taxon>Eukaryota</taxon>
        <taxon>Fungi</taxon>
        <taxon>Dikarya</taxon>
        <taxon>Basidiomycota</taxon>
        <taxon>Agaricomycotina</taxon>
        <taxon>Agaricomycetes</taxon>
        <taxon>Agaricomycetidae</taxon>
        <taxon>Agaricales</taxon>
        <taxon>Marasmiineae</taxon>
        <taxon>Physalacriaceae</taxon>
        <taxon>Cylindrobasidium</taxon>
    </lineage>
</organism>
<dbReference type="Proteomes" id="UP000054007">
    <property type="component" value="Unassembled WGS sequence"/>
</dbReference>
<sequence>MGGLLAARVCSDHFERVVIIEPESWLLTEDAQRKDSWNQDSKRARVMQYKSFQTTQHFVYKIFQQVFPEKFVQEANARNIILAEGDWNSYYWGIPSKDIRPHFGGVIPTVIWAGRRGLETLLRRLVLDTTSYPNIEQVVGTVTGVKAHKYDPGLLQGVSYRDDNGEVHDLDAALVVDSTGPTQGGVKWLQRSGFVTDLKKRTYNPRMRYSTFEFAPSRELREKLPIPGTYDGGVGGIVVNWPDPTLDNRWIAIARMDGHRLHVCCGGWAEAELPSNVDGLVDFARSLKGLQPLPDWLFETLDMLHHCEDTLTTSVVQVPACFWSQYQLCDNVPNNFVALGDAVCRINPLYGQGIAKSFVGGITLNSLLDNARTQDRLPSTLSRDFFKMQAARITGMWESPKTNDYAFATTDPEEHETLETGSFMRKYMKEIFRLCTEDGSIHALLIRNAHLMDAAPTDLLHPKIVLRVLGRWAIRSLSGRSA</sequence>
<dbReference type="EMBL" id="KN880610">
    <property type="protein sequence ID" value="KIY64982.1"/>
    <property type="molecule type" value="Genomic_DNA"/>
</dbReference>
<dbReference type="Gene3D" id="3.30.9.100">
    <property type="match status" value="1"/>
</dbReference>
<dbReference type="OrthoDB" id="10051892at2759"/>
<protein>
    <recommendedName>
        <fullName evidence="3">FAD/NAD(P)-binding domain-containing protein</fullName>
    </recommendedName>
</protein>
<dbReference type="Gene3D" id="3.50.50.60">
    <property type="entry name" value="FAD/NAD(P)-binding domain"/>
    <property type="match status" value="1"/>
</dbReference>
<name>A0A0D7B3B7_9AGAR</name>
<accession>A0A0D7B3B7</accession>
<evidence type="ECO:0008006" key="3">
    <source>
        <dbReference type="Google" id="ProtNLM"/>
    </source>
</evidence>
<reference evidence="1 2" key="1">
    <citation type="journal article" date="2015" name="Fungal Genet. Biol.">
        <title>Evolution of novel wood decay mechanisms in Agaricales revealed by the genome sequences of Fistulina hepatica and Cylindrobasidium torrendii.</title>
        <authorList>
            <person name="Floudas D."/>
            <person name="Held B.W."/>
            <person name="Riley R."/>
            <person name="Nagy L.G."/>
            <person name="Koehler G."/>
            <person name="Ransdell A.S."/>
            <person name="Younus H."/>
            <person name="Chow J."/>
            <person name="Chiniquy J."/>
            <person name="Lipzen A."/>
            <person name="Tritt A."/>
            <person name="Sun H."/>
            <person name="Haridas S."/>
            <person name="LaButti K."/>
            <person name="Ohm R.A."/>
            <person name="Kues U."/>
            <person name="Blanchette R.A."/>
            <person name="Grigoriev I.V."/>
            <person name="Minto R.E."/>
            <person name="Hibbett D.S."/>
        </authorList>
    </citation>
    <scope>NUCLEOTIDE SEQUENCE [LARGE SCALE GENOMIC DNA]</scope>
    <source>
        <strain evidence="1 2">FP15055 ss-10</strain>
    </source>
</reference>
<dbReference type="AlphaFoldDB" id="A0A0D7B3B7"/>
<gene>
    <name evidence="1" type="ORF">CYLTODRAFT_424747</name>
</gene>
<evidence type="ECO:0000313" key="2">
    <source>
        <dbReference type="Proteomes" id="UP000054007"/>
    </source>
</evidence>
<proteinExistence type="predicted"/>
<evidence type="ECO:0000313" key="1">
    <source>
        <dbReference type="EMBL" id="KIY64982.1"/>
    </source>
</evidence>
<keyword evidence="2" id="KW-1185">Reference proteome</keyword>
<dbReference type="SUPFAM" id="SSF51905">
    <property type="entry name" value="FAD/NAD(P)-binding domain"/>
    <property type="match status" value="1"/>
</dbReference>